<comment type="function">
    <text evidence="9">Catalyzes the phospholipid dependent N-acylation of the N-terminal cysteine of apolipoprotein, the last step in lipoprotein maturation.</text>
</comment>
<feature type="transmembrane region" description="Helical" evidence="9">
    <location>
        <begin position="80"/>
        <end position="101"/>
    </location>
</feature>
<feature type="transmembrane region" description="Helical" evidence="9">
    <location>
        <begin position="193"/>
        <end position="214"/>
    </location>
</feature>
<evidence type="ECO:0000256" key="9">
    <source>
        <dbReference type="HAMAP-Rule" id="MF_01148"/>
    </source>
</evidence>
<feature type="transmembrane region" description="Helical" evidence="9">
    <location>
        <begin position="221"/>
        <end position="240"/>
    </location>
</feature>
<dbReference type="PANTHER" id="PTHR38686">
    <property type="entry name" value="APOLIPOPROTEIN N-ACYLTRANSFERASE"/>
    <property type="match status" value="1"/>
</dbReference>
<sequence length="544" mass="60379">MKILNKMSSPKNSRVFLNSFILFLLSTTGWQRQAVLFVCGAFTSFALPPFYLTPLCFLTFPIFIVLLDTINTIQNNKKRLLTYALSYGAFGFGYFICGLWWLCNALLTDPAAFGWAVPFAILGPPIYLSLYWFFAGFIGGMLWTKGIARFFVLAFALGLAELLRAILFTGFPWNALGYTAMPTPMLMQSDALVGLYGMNILTVLAYSLPAVLLTDEKKKSALFLCLALILLHSGFGFYRLNSAPNIADYKKNSYWVRIIQPSIQQNIKLSNTTREAIFTAHTELTATSTADQNPEPDFIIWPEASIPYLLDDNSDITMRIASLLKPKQWAIIGAIRASNDPANAQTHYFNTIAVINAKGDILNTSDKLHLVPFGEYLPYQNLLKKIGLHILADNIGGYSAASVRKTVMMPNGFSYLPLICYEVIFPNEMTFKGASPQAIINVTNDAWFGVTPGPYQHLQQAQLRAVELGIPLIRAANNGISTVIDSYGRIIVALQQDAVGIIDSPIPSSISPIGSNEYRIFSTFILFILMLLCRVCFGSTKQLK</sequence>
<organism evidence="11 12">
    <name type="scientific">Candidatus Bartonella washoeensis Sb944nv</name>
    <dbReference type="NCBI Taxonomy" id="1094563"/>
    <lineage>
        <taxon>Bacteria</taxon>
        <taxon>Pseudomonadati</taxon>
        <taxon>Pseudomonadota</taxon>
        <taxon>Alphaproteobacteria</taxon>
        <taxon>Hyphomicrobiales</taxon>
        <taxon>Bartonellaceae</taxon>
        <taxon>Bartonella</taxon>
    </lineage>
</organism>
<feature type="transmembrane region" description="Helical" evidence="9">
    <location>
        <begin position="150"/>
        <end position="173"/>
    </location>
</feature>
<feature type="domain" description="CN hydrolase" evidence="10">
    <location>
        <begin position="259"/>
        <end position="508"/>
    </location>
</feature>
<keyword evidence="4 9" id="KW-0808">Transferase</keyword>
<dbReference type="PATRIC" id="fig|1094563.3.peg.74"/>
<evidence type="ECO:0000313" key="12">
    <source>
        <dbReference type="Proteomes" id="UP000008947"/>
    </source>
</evidence>
<evidence type="ECO:0000256" key="8">
    <source>
        <dbReference type="ARBA" id="ARBA00023315"/>
    </source>
</evidence>
<dbReference type="Gene3D" id="3.60.110.10">
    <property type="entry name" value="Carbon-nitrogen hydrolase"/>
    <property type="match status" value="1"/>
</dbReference>
<dbReference type="Pfam" id="PF20154">
    <property type="entry name" value="LNT_N"/>
    <property type="match status" value="1"/>
</dbReference>
<comment type="subcellular location">
    <subcellularLocation>
        <location evidence="1 9">Cell membrane</location>
        <topology evidence="1 9">Multi-pass membrane protein</topology>
    </subcellularLocation>
</comment>
<feature type="transmembrane region" description="Helical" evidence="9">
    <location>
        <begin position="518"/>
        <end position="537"/>
    </location>
</feature>
<dbReference type="HAMAP" id="MF_01148">
    <property type="entry name" value="Lnt"/>
    <property type="match status" value="1"/>
</dbReference>
<evidence type="ECO:0000313" key="11">
    <source>
        <dbReference type="EMBL" id="EJF81376.1"/>
    </source>
</evidence>
<keyword evidence="5 9" id="KW-0812">Transmembrane</keyword>
<comment type="caution">
    <text evidence="11">The sequence shown here is derived from an EMBL/GenBank/DDBJ whole genome shotgun (WGS) entry which is preliminary data.</text>
</comment>
<keyword evidence="3 9" id="KW-1003">Cell membrane</keyword>
<evidence type="ECO:0000256" key="1">
    <source>
        <dbReference type="ARBA" id="ARBA00004651"/>
    </source>
</evidence>
<dbReference type="UniPathway" id="UPA00666"/>
<dbReference type="GO" id="GO:0005886">
    <property type="term" value="C:plasma membrane"/>
    <property type="evidence" value="ECO:0007669"/>
    <property type="project" value="UniProtKB-SubCell"/>
</dbReference>
<dbReference type="InterPro" id="IPR004563">
    <property type="entry name" value="Apolipo_AcylTrfase"/>
</dbReference>
<name>J0Q829_9HYPH</name>
<dbReference type="RefSeq" id="WP_006922851.1">
    <property type="nucleotide sequence ID" value="NZ_JH725022.1"/>
</dbReference>
<dbReference type="GO" id="GO:0042158">
    <property type="term" value="P:lipoprotein biosynthetic process"/>
    <property type="evidence" value="ECO:0007669"/>
    <property type="project" value="UniProtKB-UniRule"/>
</dbReference>
<dbReference type="PROSITE" id="PS50263">
    <property type="entry name" value="CN_HYDROLASE"/>
    <property type="match status" value="1"/>
</dbReference>
<dbReference type="Pfam" id="PF00795">
    <property type="entry name" value="CN_hydrolase"/>
    <property type="match status" value="1"/>
</dbReference>
<evidence type="ECO:0000256" key="5">
    <source>
        <dbReference type="ARBA" id="ARBA00022692"/>
    </source>
</evidence>
<protein>
    <recommendedName>
        <fullName evidence="9">Apolipoprotein N-acyltransferase</fullName>
        <shortName evidence="9">ALP N-acyltransferase</shortName>
        <ecNumber evidence="9">2.3.1.269</ecNumber>
    </recommendedName>
</protein>
<dbReference type="CDD" id="cd07571">
    <property type="entry name" value="ALP_N-acyl_transferase"/>
    <property type="match status" value="1"/>
</dbReference>
<dbReference type="eggNOG" id="COG0815">
    <property type="taxonomic scope" value="Bacteria"/>
</dbReference>
<dbReference type="Proteomes" id="UP000008947">
    <property type="component" value="Unassembled WGS sequence"/>
</dbReference>
<evidence type="ECO:0000256" key="6">
    <source>
        <dbReference type="ARBA" id="ARBA00022989"/>
    </source>
</evidence>
<dbReference type="SUPFAM" id="SSF56317">
    <property type="entry name" value="Carbon-nitrogen hydrolase"/>
    <property type="match status" value="1"/>
</dbReference>
<evidence type="ECO:0000256" key="2">
    <source>
        <dbReference type="ARBA" id="ARBA00010065"/>
    </source>
</evidence>
<evidence type="ECO:0000256" key="3">
    <source>
        <dbReference type="ARBA" id="ARBA00022475"/>
    </source>
</evidence>
<evidence type="ECO:0000256" key="4">
    <source>
        <dbReference type="ARBA" id="ARBA00022679"/>
    </source>
</evidence>
<accession>J0Q829</accession>
<keyword evidence="7 9" id="KW-0472">Membrane</keyword>
<dbReference type="EMBL" id="AILU01000003">
    <property type="protein sequence ID" value="EJF81376.1"/>
    <property type="molecule type" value="Genomic_DNA"/>
</dbReference>
<evidence type="ECO:0000256" key="7">
    <source>
        <dbReference type="ARBA" id="ARBA00023136"/>
    </source>
</evidence>
<dbReference type="InterPro" id="IPR045378">
    <property type="entry name" value="LNT_N"/>
</dbReference>
<comment type="pathway">
    <text evidence="9">Protein modification; lipoprotein biosynthesis (N-acyl transfer).</text>
</comment>
<gene>
    <name evidence="9" type="primary">lnt</name>
    <name evidence="11" type="ORF">MCQ_00074</name>
</gene>
<evidence type="ECO:0000259" key="10">
    <source>
        <dbReference type="PROSITE" id="PS50263"/>
    </source>
</evidence>
<comment type="catalytic activity">
    <reaction evidence="9">
        <text>N-terminal S-1,2-diacyl-sn-glyceryl-L-cysteinyl-[lipoprotein] + a glycerophospholipid = N-acyl-S-1,2-diacyl-sn-glyceryl-L-cysteinyl-[lipoprotein] + a 2-acyl-sn-glycero-3-phospholipid + H(+)</text>
        <dbReference type="Rhea" id="RHEA:48228"/>
        <dbReference type="Rhea" id="RHEA-COMP:14681"/>
        <dbReference type="Rhea" id="RHEA-COMP:14684"/>
        <dbReference type="ChEBI" id="CHEBI:15378"/>
        <dbReference type="ChEBI" id="CHEBI:136912"/>
        <dbReference type="ChEBI" id="CHEBI:140656"/>
        <dbReference type="ChEBI" id="CHEBI:140657"/>
        <dbReference type="ChEBI" id="CHEBI:140660"/>
        <dbReference type="EC" id="2.3.1.269"/>
    </reaction>
</comment>
<keyword evidence="11" id="KW-0449">Lipoprotein</keyword>
<reference evidence="11 12" key="1">
    <citation type="submission" date="2012-03" db="EMBL/GenBank/DDBJ databases">
        <title>The Genome Sequence of Bartonella washoensis Sb944nv.</title>
        <authorList>
            <consortium name="The Broad Institute Genome Sequencing Platform"/>
            <consortium name="The Broad Institute Genome Sequencing Center for Infectious Disease"/>
            <person name="Feldgarden M."/>
            <person name="Kirby J."/>
            <person name="Kosoy M."/>
            <person name="Birtles R."/>
            <person name="Probert W.S."/>
            <person name="Chiaraviglio L."/>
            <person name="Young S.K."/>
            <person name="Zeng Q."/>
            <person name="Gargeya S."/>
            <person name="Fitzgerald M."/>
            <person name="Haas B."/>
            <person name="Abouelleil A."/>
            <person name="Alvarado L."/>
            <person name="Arachchi H.M."/>
            <person name="Berlin A."/>
            <person name="Chapman S.B."/>
            <person name="Gearin G."/>
            <person name="Goldberg J."/>
            <person name="Griggs A."/>
            <person name="Gujja S."/>
            <person name="Hansen M."/>
            <person name="Heiman D."/>
            <person name="Howarth C."/>
            <person name="Larimer J."/>
            <person name="Lui A."/>
            <person name="MacDonald P.J.P."/>
            <person name="McCowen C."/>
            <person name="Montmayeur A."/>
            <person name="Murphy C."/>
            <person name="Neiman D."/>
            <person name="Pearson M."/>
            <person name="Priest M."/>
            <person name="Roberts A."/>
            <person name="Saif S."/>
            <person name="Shea T."/>
            <person name="Sisk P."/>
            <person name="Stolte C."/>
            <person name="Sykes S."/>
            <person name="Wortman J."/>
            <person name="Nusbaum C."/>
            <person name="Birren B."/>
        </authorList>
    </citation>
    <scope>NUCLEOTIDE SEQUENCE [LARGE SCALE GENOMIC DNA]</scope>
    <source>
        <strain evidence="11 12">Sb944nv</strain>
    </source>
</reference>
<keyword evidence="12" id="KW-1185">Reference proteome</keyword>
<comment type="similarity">
    <text evidence="2 9">Belongs to the CN hydrolase family. Apolipoprotein N-acyltransferase subfamily.</text>
</comment>
<dbReference type="EC" id="2.3.1.269" evidence="9"/>
<dbReference type="GO" id="GO:0016410">
    <property type="term" value="F:N-acyltransferase activity"/>
    <property type="evidence" value="ECO:0007669"/>
    <property type="project" value="UniProtKB-UniRule"/>
</dbReference>
<keyword evidence="8 9" id="KW-0012">Acyltransferase</keyword>
<dbReference type="AlphaFoldDB" id="J0Q829"/>
<dbReference type="PANTHER" id="PTHR38686:SF1">
    <property type="entry name" value="APOLIPOPROTEIN N-ACYLTRANSFERASE"/>
    <property type="match status" value="1"/>
</dbReference>
<dbReference type="HOGENOM" id="CLU_019563_3_1_5"/>
<dbReference type="InterPro" id="IPR003010">
    <property type="entry name" value="C-N_Hydrolase"/>
</dbReference>
<feature type="transmembrane region" description="Helical" evidence="9">
    <location>
        <begin position="50"/>
        <end position="68"/>
    </location>
</feature>
<dbReference type="NCBIfam" id="TIGR00546">
    <property type="entry name" value="lnt"/>
    <property type="match status" value="1"/>
</dbReference>
<keyword evidence="6 9" id="KW-1133">Transmembrane helix</keyword>
<dbReference type="InterPro" id="IPR036526">
    <property type="entry name" value="C-N_Hydrolase_sf"/>
</dbReference>
<feature type="transmembrane region" description="Helical" evidence="9">
    <location>
        <begin position="113"/>
        <end position="138"/>
    </location>
</feature>
<proteinExistence type="inferred from homology"/>